<dbReference type="NCBIfam" id="NF008229">
    <property type="entry name" value="PRK10996.1"/>
    <property type="match status" value="1"/>
</dbReference>
<sequence length="148" mass="16550">MSEAVIVACPHCGQRNKFAKERLSQHPHCGACKQALITGVPFDLTVNNLQAHMRSDMPVVVDFWAPWCGPCKQFGPIYEMVAAPFAERARFAKCNTQVETTLGQRYNIRSIPTTAVFLHDQEIARTSGAMAPQQLHQWLDGVLKQVGW</sequence>
<dbReference type="InterPro" id="IPR017937">
    <property type="entry name" value="Thioredoxin_CS"/>
</dbReference>
<dbReference type="GO" id="GO:0015035">
    <property type="term" value="F:protein-disulfide reductase activity"/>
    <property type="evidence" value="ECO:0007669"/>
    <property type="project" value="TreeGrafter"/>
</dbReference>
<protein>
    <submittedName>
        <fullName evidence="4">Thioredoxin TrxC</fullName>
    </submittedName>
</protein>
<accession>A0A432VYX3</accession>
<dbReference type="Gene3D" id="3.40.30.10">
    <property type="entry name" value="Glutaredoxin"/>
    <property type="match status" value="1"/>
</dbReference>
<dbReference type="Pfam" id="PF00085">
    <property type="entry name" value="Thioredoxin"/>
    <property type="match status" value="1"/>
</dbReference>
<evidence type="ECO:0000256" key="2">
    <source>
        <dbReference type="ARBA" id="ARBA00023284"/>
    </source>
</evidence>
<organism evidence="4 5">
    <name type="scientific">Aliidiomarina haloalkalitolerans</name>
    <dbReference type="NCBI Taxonomy" id="859059"/>
    <lineage>
        <taxon>Bacteria</taxon>
        <taxon>Pseudomonadati</taxon>
        <taxon>Pseudomonadota</taxon>
        <taxon>Gammaproteobacteria</taxon>
        <taxon>Alteromonadales</taxon>
        <taxon>Idiomarinaceae</taxon>
        <taxon>Aliidiomarina</taxon>
    </lineage>
</organism>
<reference evidence="4 5" key="1">
    <citation type="journal article" date="2011" name="Front. Microbiol.">
        <title>Genomic signatures of strain selection and enhancement in Bacillus atrophaeus var. globigii, a historical biowarfare simulant.</title>
        <authorList>
            <person name="Gibbons H.S."/>
            <person name="Broomall S.M."/>
            <person name="McNew L.A."/>
            <person name="Daligault H."/>
            <person name="Chapman C."/>
            <person name="Bruce D."/>
            <person name="Karavis M."/>
            <person name="Krepps M."/>
            <person name="McGregor P.A."/>
            <person name="Hong C."/>
            <person name="Park K.H."/>
            <person name="Akmal A."/>
            <person name="Feldman A."/>
            <person name="Lin J.S."/>
            <person name="Chang W.E."/>
            <person name="Higgs B.W."/>
            <person name="Demirev P."/>
            <person name="Lindquist J."/>
            <person name="Liem A."/>
            <person name="Fochler E."/>
            <person name="Read T.D."/>
            <person name="Tapia R."/>
            <person name="Johnson S."/>
            <person name="Bishop-Lilly K.A."/>
            <person name="Detter C."/>
            <person name="Han C."/>
            <person name="Sozhamannan S."/>
            <person name="Rosenzweig C.N."/>
            <person name="Skowronski E.W."/>
        </authorList>
    </citation>
    <scope>NUCLEOTIDE SEQUENCE [LARGE SCALE GENOMIC DNA]</scope>
    <source>
        <strain evidence="4 5">AK5</strain>
    </source>
</reference>
<dbReference type="SUPFAM" id="SSF52833">
    <property type="entry name" value="Thioredoxin-like"/>
    <property type="match status" value="1"/>
</dbReference>
<dbReference type="PANTHER" id="PTHR45663:SF40">
    <property type="entry name" value="THIOREDOXIN 2"/>
    <property type="match status" value="1"/>
</dbReference>
<name>A0A432VYX3_9GAMM</name>
<dbReference type="Pfam" id="PF21352">
    <property type="entry name" value="Zn_ribbon_Thio2"/>
    <property type="match status" value="1"/>
</dbReference>
<keyword evidence="5" id="KW-1185">Reference proteome</keyword>
<dbReference type="CDD" id="cd02947">
    <property type="entry name" value="TRX_family"/>
    <property type="match status" value="1"/>
</dbReference>
<dbReference type="Proteomes" id="UP000288212">
    <property type="component" value="Unassembled WGS sequence"/>
</dbReference>
<keyword evidence="2" id="KW-0676">Redox-active center</keyword>
<dbReference type="GO" id="GO:0005829">
    <property type="term" value="C:cytosol"/>
    <property type="evidence" value="ECO:0007669"/>
    <property type="project" value="TreeGrafter"/>
</dbReference>
<proteinExistence type="predicted"/>
<dbReference type="InterPro" id="IPR013766">
    <property type="entry name" value="Thioredoxin_domain"/>
</dbReference>
<dbReference type="InterPro" id="IPR049299">
    <property type="entry name" value="Thio2_N"/>
</dbReference>
<dbReference type="AlphaFoldDB" id="A0A432VYX3"/>
<dbReference type="PRINTS" id="PR00421">
    <property type="entry name" value="THIOREDOXIN"/>
</dbReference>
<evidence type="ECO:0000313" key="4">
    <source>
        <dbReference type="EMBL" id="RUO21853.1"/>
    </source>
</evidence>
<dbReference type="EMBL" id="PIPI01000001">
    <property type="protein sequence ID" value="RUO21853.1"/>
    <property type="molecule type" value="Genomic_DNA"/>
</dbReference>
<dbReference type="PROSITE" id="PS51352">
    <property type="entry name" value="THIOREDOXIN_2"/>
    <property type="match status" value="1"/>
</dbReference>
<evidence type="ECO:0000256" key="1">
    <source>
        <dbReference type="ARBA" id="ARBA00023157"/>
    </source>
</evidence>
<dbReference type="PROSITE" id="PS00194">
    <property type="entry name" value="THIOREDOXIN_1"/>
    <property type="match status" value="1"/>
</dbReference>
<comment type="caution">
    <text evidence="4">The sequence shown here is derived from an EMBL/GenBank/DDBJ whole genome shotgun (WGS) entry which is preliminary data.</text>
</comment>
<dbReference type="Gene3D" id="2.30.30.380">
    <property type="entry name" value="Zn-finger domain of Sec23/24"/>
    <property type="match status" value="1"/>
</dbReference>
<dbReference type="PANTHER" id="PTHR45663">
    <property type="entry name" value="GEO12009P1"/>
    <property type="match status" value="1"/>
</dbReference>
<keyword evidence="1" id="KW-1015">Disulfide bond</keyword>
<gene>
    <name evidence="4" type="ORF">CWE06_03135</name>
</gene>
<dbReference type="OrthoDB" id="9790390at2"/>
<feature type="domain" description="Thioredoxin" evidence="3">
    <location>
        <begin position="20"/>
        <end position="144"/>
    </location>
</feature>
<dbReference type="RefSeq" id="WP_126791064.1">
    <property type="nucleotide sequence ID" value="NZ_PIPI01000001.1"/>
</dbReference>
<evidence type="ECO:0000259" key="3">
    <source>
        <dbReference type="PROSITE" id="PS51352"/>
    </source>
</evidence>
<evidence type="ECO:0000313" key="5">
    <source>
        <dbReference type="Proteomes" id="UP000288212"/>
    </source>
</evidence>
<dbReference type="InterPro" id="IPR036249">
    <property type="entry name" value="Thioredoxin-like_sf"/>
</dbReference>